<sequence>MFILVLLAGCTPRYIIPDRRDFILDRAECVKEVKYPENDFFIFGPVYILVPVIIGYAVYKYYKDVKLRKCLEAKGYVRE</sequence>
<dbReference type="AlphaFoldDB" id="A0A6M3KTV4"/>
<dbReference type="EMBL" id="MT142579">
    <property type="protein sequence ID" value="QJA85507.1"/>
    <property type="molecule type" value="Genomic_DNA"/>
</dbReference>
<organism evidence="2">
    <name type="scientific">viral metagenome</name>
    <dbReference type="NCBI Taxonomy" id="1070528"/>
    <lineage>
        <taxon>unclassified sequences</taxon>
        <taxon>metagenomes</taxon>
        <taxon>organismal metagenomes</taxon>
    </lineage>
</organism>
<evidence type="ECO:0000256" key="1">
    <source>
        <dbReference type="SAM" id="Phobius"/>
    </source>
</evidence>
<proteinExistence type="predicted"/>
<reference evidence="2" key="1">
    <citation type="submission" date="2020-03" db="EMBL/GenBank/DDBJ databases">
        <title>The deep terrestrial virosphere.</title>
        <authorList>
            <person name="Holmfeldt K."/>
            <person name="Nilsson E."/>
            <person name="Simone D."/>
            <person name="Lopez-Fernandez M."/>
            <person name="Wu X."/>
            <person name="de Brujin I."/>
            <person name="Lundin D."/>
            <person name="Andersson A."/>
            <person name="Bertilsson S."/>
            <person name="Dopson M."/>
        </authorList>
    </citation>
    <scope>NUCLEOTIDE SEQUENCE</scope>
    <source>
        <strain evidence="2">MM415B02211</strain>
    </source>
</reference>
<gene>
    <name evidence="2" type="ORF">MM415B02211_0003</name>
</gene>
<accession>A0A6M3KTV4</accession>
<keyword evidence="1" id="KW-1133">Transmembrane helix</keyword>
<keyword evidence="1" id="KW-0472">Membrane</keyword>
<feature type="transmembrane region" description="Helical" evidence="1">
    <location>
        <begin position="41"/>
        <end position="59"/>
    </location>
</feature>
<evidence type="ECO:0000313" key="2">
    <source>
        <dbReference type="EMBL" id="QJA85507.1"/>
    </source>
</evidence>
<keyword evidence="1" id="KW-0812">Transmembrane</keyword>
<protein>
    <submittedName>
        <fullName evidence="2">Uncharacterized protein</fullName>
    </submittedName>
</protein>
<name>A0A6M3KTV4_9ZZZZ</name>